<proteinExistence type="predicted"/>
<dbReference type="AlphaFoldDB" id="A0A0J6Y7L1"/>
<name>A0A0J6Y7L1_COCIT</name>
<evidence type="ECO:0000313" key="2">
    <source>
        <dbReference type="Proteomes" id="UP000054565"/>
    </source>
</evidence>
<accession>A0A0J6Y7L1</accession>
<protein>
    <submittedName>
        <fullName evidence="1">Uncharacterized protein</fullName>
    </submittedName>
</protein>
<evidence type="ECO:0000313" key="1">
    <source>
        <dbReference type="EMBL" id="KMP02668.1"/>
    </source>
</evidence>
<dbReference type="Proteomes" id="UP000054565">
    <property type="component" value="Unassembled WGS sequence"/>
</dbReference>
<gene>
    <name evidence="1" type="ORF">CIRG_02360</name>
</gene>
<dbReference type="EMBL" id="DS028094">
    <property type="protein sequence ID" value="KMP02668.1"/>
    <property type="molecule type" value="Genomic_DNA"/>
</dbReference>
<reference evidence="2" key="1">
    <citation type="journal article" date="2010" name="Genome Res.">
        <title>Population genomic sequencing of Coccidioides fungi reveals recent hybridization and transposon control.</title>
        <authorList>
            <person name="Neafsey D.E."/>
            <person name="Barker B.M."/>
            <person name="Sharpton T.J."/>
            <person name="Stajich J.E."/>
            <person name="Park D.J."/>
            <person name="Whiston E."/>
            <person name="Hung C.-Y."/>
            <person name="McMahan C."/>
            <person name="White J."/>
            <person name="Sykes S."/>
            <person name="Heiman D."/>
            <person name="Young S."/>
            <person name="Zeng Q."/>
            <person name="Abouelleil A."/>
            <person name="Aftuck L."/>
            <person name="Bessette D."/>
            <person name="Brown A."/>
            <person name="FitzGerald M."/>
            <person name="Lui A."/>
            <person name="Macdonald J.P."/>
            <person name="Priest M."/>
            <person name="Orbach M.J."/>
            <person name="Galgiani J.N."/>
            <person name="Kirkland T.N."/>
            <person name="Cole G.T."/>
            <person name="Birren B.W."/>
            <person name="Henn M.R."/>
            <person name="Taylor J.W."/>
            <person name="Rounsley S.D."/>
        </authorList>
    </citation>
    <scope>NUCLEOTIDE SEQUENCE [LARGE SCALE GENOMIC DNA]</scope>
    <source>
        <strain evidence="2">RMSCC 2394</strain>
    </source>
</reference>
<organism evidence="1 2">
    <name type="scientific">Coccidioides immitis RMSCC 2394</name>
    <dbReference type="NCBI Taxonomy" id="404692"/>
    <lineage>
        <taxon>Eukaryota</taxon>
        <taxon>Fungi</taxon>
        <taxon>Dikarya</taxon>
        <taxon>Ascomycota</taxon>
        <taxon>Pezizomycotina</taxon>
        <taxon>Eurotiomycetes</taxon>
        <taxon>Eurotiomycetidae</taxon>
        <taxon>Onygenales</taxon>
        <taxon>Onygenaceae</taxon>
        <taxon>Coccidioides</taxon>
    </lineage>
</organism>
<sequence>MNSSSVSPFFIDSRPLWTQFWGVRFRCAYCFASIMANFSLRVDTLVSSSLFGASKTEFWLAVDKFLNTAFLKKCGMAFGN</sequence>